<dbReference type="EMBL" id="AONQ01000001">
    <property type="protein sequence ID" value="EME72034.1"/>
    <property type="molecule type" value="Genomic_DNA"/>
</dbReference>
<sequence>MIPILYRFLIAISCGKVEPHMSQHKILGNGSAKGVHLTEAELGVHEPLFSGFAVPFNTFGVILGCSFTQGVHGSKATLRLDKPLFSGFAIPFNSFGKVLGNASANGVHLT</sequence>
<comment type="caution">
    <text evidence="1">The sequence shown here is derived from an EMBL/GenBank/DDBJ whole genome shotgun (WGS) entry which is preliminary data.</text>
</comment>
<evidence type="ECO:0000313" key="2">
    <source>
        <dbReference type="Proteomes" id="UP000011744"/>
    </source>
</evidence>
<protein>
    <submittedName>
        <fullName evidence="1">Uncharacterized protein</fullName>
    </submittedName>
</protein>
<accession>M3AHK2</accession>
<keyword evidence="2" id="KW-1185">Reference proteome</keyword>
<evidence type="ECO:0000313" key="1">
    <source>
        <dbReference type="EMBL" id="EME72034.1"/>
    </source>
</evidence>
<dbReference type="AlphaFoldDB" id="M3AHK2"/>
<proteinExistence type="predicted"/>
<name>M3AHK2_9PROT</name>
<organism evidence="1 2">
    <name type="scientific">Paramagnetospirillum caucaseum</name>
    <dbReference type="NCBI Taxonomy" id="1244869"/>
    <lineage>
        <taxon>Bacteria</taxon>
        <taxon>Pseudomonadati</taxon>
        <taxon>Pseudomonadota</taxon>
        <taxon>Alphaproteobacteria</taxon>
        <taxon>Rhodospirillales</taxon>
        <taxon>Magnetospirillaceae</taxon>
        <taxon>Paramagnetospirillum</taxon>
    </lineage>
</organism>
<gene>
    <name evidence="1" type="ORF">H261_00605</name>
</gene>
<reference evidence="1 2" key="1">
    <citation type="journal article" date="2014" name="Genome Announc.">
        <title>Draft Genome Sequence of Magnetospirillum sp. Strain SO-1, a Freshwater Magnetotactic Bacterium Isolated from the Ol'khovka River, Russia.</title>
        <authorList>
            <person name="Grouzdev D.S."/>
            <person name="Dziuba M.V."/>
            <person name="Sukhacheva M.S."/>
            <person name="Mardanov A.V."/>
            <person name="Beletskiy A.V."/>
            <person name="Kuznetsov B.B."/>
            <person name="Skryabin K.G."/>
        </authorList>
    </citation>
    <scope>NUCLEOTIDE SEQUENCE [LARGE SCALE GENOMIC DNA]</scope>
    <source>
        <strain evidence="1 2">SO-1</strain>
    </source>
</reference>
<dbReference type="Proteomes" id="UP000011744">
    <property type="component" value="Unassembled WGS sequence"/>
</dbReference>